<reference evidence="1 2" key="1">
    <citation type="submission" date="2018-06" db="EMBL/GenBank/DDBJ databases">
        <title>Novel Chryseobacterium species.</title>
        <authorList>
            <person name="Newman J."/>
            <person name="Hugo C."/>
            <person name="Oosthuizen L."/>
            <person name="Charimba G."/>
        </authorList>
    </citation>
    <scope>NUCLEOTIDE SEQUENCE [LARGE SCALE GENOMIC DNA]</scope>
    <source>
        <strain evidence="1 2">7_F195</strain>
    </source>
</reference>
<dbReference type="Proteomes" id="UP000256257">
    <property type="component" value="Unassembled WGS sequence"/>
</dbReference>
<protein>
    <recommendedName>
        <fullName evidence="3">YD repeat-containing protein</fullName>
    </recommendedName>
</protein>
<proteinExistence type="predicted"/>
<dbReference type="Gene3D" id="2.180.10.10">
    <property type="entry name" value="RHS repeat-associated core"/>
    <property type="match status" value="1"/>
</dbReference>
<dbReference type="RefSeq" id="WP_115928924.1">
    <property type="nucleotide sequence ID" value="NZ_QNVV01000012.1"/>
</dbReference>
<dbReference type="OrthoDB" id="9814627at2"/>
<organism evidence="1 2">
    <name type="scientific">Chryseobacterium pennipullorum</name>
    <dbReference type="NCBI Taxonomy" id="2258963"/>
    <lineage>
        <taxon>Bacteria</taxon>
        <taxon>Pseudomonadati</taxon>
        <taxon>Bacteroidota</taxon>
        <taxon>Flavobacteriia</taxon>
        <taxon>Flavobacteriales</taxon>
        <taxon>Weeksellaceae</taxon>
        <taxon>Chryseobacterium group</taxon>
        <taxon>Chryseobacterium</taxon>
    </lineage>
</organism>
<dbReference type="EMBL" id="QNVV01000012">
    <property type="protein sequence ID" value="REC46662.1"/>
    <property type="molecule type" value="Genomic_DNA"/>
</dbReference>
<evidence type="ECO:0008006" key="3">
    <source>
        <dbReference type="Google" id="ProtNLM"/>
    </source>
</evidence>
<name>A0A3D9B0A4_9FLAO</name>
<comment type="caution">
    <text evidence="1">The sequence shown here is derived from an EMBL/GenBank/DDBJ whole genome shotgun (WGS) entry which is preliminary data.</text>
</comment>
<sequence length="940" mass="104745">MKKTYFYAAVLSFLYGTVLGQLNNFQGVNFGNMPNPVPSLAPLASYNDNPPSLAAGIPEISVPLLSLPGHGSGLGLQLSYDRMNSSETVGEMGAGWFMPKGGAISRKINGLLDEIYQDINSPDYEKNVFDDEYYYNVPGLSGKFKIERNTEQNSFSVIDLSPVNHVKIAYTRKNNASTLIVDSFTITDDQGNTYHFNDSSIAVLFKNDDLGELISTEFNSAFYLTKITNANGVEVVGFNYKKEAKYLDDKTTLFYKTCQLQKINTAFGNIEMVYDYDEALEKTMNEPYSIKKVILNNKYAKIAEYVFEYSYPFPPGTIESTSKRRQLDRIKKMDGTTVLEETSFLYNAFNAGPAIVSDCDGPRIIKPYGMLNKIIYPSKGATEYIYETGETYENKNSTEYLESISADLKNACIQYIQQHADINFDTTQSLTYTFTIPGDQTKKKTLWFNYGIEYNLIPGPIDPNTGYPTIPKPVKENEKMSYTLKRGSETIFANRKIHDSKFYNYPGQYTVTITIPYFHGGSGTFSLKELMYKPGPYRNSNPSGMRIKTINRYTDAGSTIPVQSLSYSYNNFNSPNDTSGNYGVDHVLYKNVKVTESGGKGYTQFYFKLPREYPSYPYVKDGQNKTFKPYYNLIKSGVLDKKEVYSESKQLLAQDIFEYTFAEADDKDYAVDEYFSSYSKPAFTSQTKTSSIAYPSGITSSFLQSSGESNVRADNFKPSSSRSTAPDGTVTETFYKYAQDKNHTRLLEANMTGVLLESEIKENGKTIGKSETKFDNGSHLYPSSVIGYNRQTQAPITTSTLDVYDSKGNLVQATGKNGIPDTTIWGYNQTVPIAVIAGASYAQVASLSSVTAAIAASDADNDSPANEPALLQALDTLRKDPALKDYSITTSTYDPLTGVTNSVSANGVRTTNVYDTAGRLIKVKDSEGKTLQENQYNYKH</sequence>
<keyword evidence="2" id="KW-1185">Reference proteome</keyword>
<evidence type="ECO:0000313" key="1">
    <source>
        <dbReference type="EMBL" id="REC46662.1"/>
    </source>
</evidence>
<accession>A0A3D9B0A4</accession>
<evidence type="ECO:0000313" key="2">
    <source>
        <dbReference type="Proteomes" id="UP000256257"/>
    </source>
</evidence>
<gene>
    <name evidence="1" type="ORF">DRF67_14060</name>
</gene>
<dbReference type="AlphaFoldDB" id="A0A3D9B0A4"/>